<feature type="compositionally biased region" description="Basic and acidic residues" evidence="7">
    <location>
        <begin position="259"/>
        <end position="268"/>
    </location>
</feature>
<evidence type="ECO:0000256" key="8">
    <source>
        <dbReference type="SAM" id="SignalP"/>
    </source>
</evidence>
<dbReference type="PANTHER" id="PTHR32227">
    <property type="entry name" value="GLUCAN ENDO-1,3-BETA-GLUCOSIDASE BG1-RELATED-RELATED"/>
    <property type="match status" value="1"/>
</dbReference>
<evidence type="ECO:0000256" key="2">
    <source>
        <dbReference type="ARBA" id="ARBA00022729"/>
    </source>
</evidence>
<dbReference type="AlphaFoldDB" id="A0AAX6G7W5"/>
<reference evidence="10" key="1">
    <citation type="journal article" date="2023" name="GigaByte">
        <title>Genome assembly of the bearded iris, Iris pallida Lam.</title>
        <authorList>
            <person name="Bruccoleri R.E."/>
            <person name="Oakeley E.J."/>
            <person name="Faust A.M.E."/>
            <person name="Altorfer M."/>
            <person name="Dessus-Babus S."/>
            <person name="Burckhardt D."/>
            <person name="Oertli M."/>
            <person name="Naumann U."/>
            <person name="Petersen F."/>
            <person name="Wong J."/>
        </authorList>
    </citation>
    <scope>NUCLEOTIDE SEQUENCE</scope>
    <source>
        <strain evidence="10">GSM-AAB239-AS_SAM_17_03QT</strain>
    </source>
</reference>
<dbReference type="InterPro" id="IPR000490">
    <property type="entry name" value="Glyco_hydro_17"/>
</dbReference>
<evidence type="ECO:0000256" key="3">
    <source>
        <dbReference type="ARBA" id="ARBA00022801"/>
    </source>
</evidence>
<keyword evidence="2 8" id="KW-0732">Signal</keyword>
<dbReference type="Pfam" id="PF00332">
    <property type="entry name" value="Glyco_hydro_17"/>
    <property type="match status" value="2"/>
</dbReference>
<organism evidence="10 11">
    <name type="scientific">Iris pallida</name>
    <name type="common">Sweet iris</name>
    <dbReference type="NCBI Taxonomy" id="29817"/>
    <lineage>
        <taxon>Eukaryota</taxon>
        <taxon>Viridiplantae</taxon>
        <taxon>Streptophyta</taxon>
        <taxon>Embryophyta</taxon>
        <taxon>Tracheophyta</taxon>
        <taxon>Spermatophyta</taxon>
        <taxon>Magnoliopsida</taxon>
        <taxon>Liliopsida</taxon>
        <taxon>Asparagales</taxon>
        <taxon>Iridaceae</taxon>
        <taxon>Iridoideae</taxon>
        <taxon>Irideae</taxon>
        <taxon>Iris</taxon>
    </lineage>
</organism>
<keyword evidence="5" id="KW-0326">Glycosidase</keyword>
<dbReference type="Gene3D" id="1.20.58.1040">
    <property type="match status" value="1"/>
</dbReference>
<dbReference type="GO" id="GO:0004553">
    <property type="term" value="F:hydrolase activity, hydrolyzing O-glycosyl compounds"/>
    <property type="evidence" value="ECO:0007669"/>
    <property type="project" value="InterPro"/>
</dbReference>
<dbReference type="SUPFAM" id="SSF51445">
    <property type="entry name" value="(Trans)glycosidases"/>
    <property type="match status" value="2"/>
</dbReference>
<comment type="caution">
    <text evidence="10">The sequence shown here is derived from an EMBL/GenBank/DDBJ whole genome shotgun (WGS) entry which is preliminary data.</text>
</comment>
<dbReference type="EMBL" id="JANAVB010022007">
    <property type="protein sequence ID" value="KAJ6824405.1"/>
    <property type="molecule type" value="Genomic_DNA"/>
</dbReference>
<name>A0AAX6G7W5_IRIPA</name>
<evidence type="ECO:0000313" key="10">
    <source>
        <dbReference type="EMBL" id="KAJ6824405.1"/>
    </source>
</evidence>
<proteinExistence type="inferred from homology"/>
<evidence type="ECO:0000259" key="9">
    <source>
        <dbReference type="SMART" id="SM00768"/>
    </source>
</evidence>
<keyword evidence="4" id="KW-1015">Disulfide bond</keyword>
<reference evidence="10" key="2">
    <citation type="submission" date="2023-04" db="EMBL/GenBank/DDBJ databases">
        <authorList>
            <person name="Bruccoleri R.E."/>
            <person name="Oakeley E.J."/>
            <person name="Faust A.-M."/>
            <person name="Dessus-Babus S."/>
            <person name="Altorfer M."/>
            <person name="Burckhardt D."/>
            <person name="Oertli M."/>
            <person name="Naumann U."/>
            <person name="Petersen F."/>
            <person name="Wong J."/>
        </authorList>
    </citation>
    <scope>NUCLEOTIDE SEQUENCE</scope>
    <source>
        <strain evidence="10">GSM-AAB239-AS_SAM_17_03QT</strain>
        <tissue evidence="10">Leaf</tissue>
    </source>
</reference>
<dbReference type="GO" id="GO:0005975">
    <property type="term" value="P:carbohydrate metabolic process"/>
    <property type="evidence" value="ECO:0007669"/>
    <property type="project" value="InterPro"/>
</dbReference>
<feature type="chain" id="PRO_5043635087" evidence="8">
    <location>
        <begin position="27"/>
        <end position="454"/>
    </location>
</feature>
<dbReference type="FunFam" id="1.20.58.1040:FF:000003">
    <property type="entry name" value="glucan endo-1,3-beta-glucosidase 7"/>
    <property type="match status" value="1"/>
</dbReference>
<dbReference type="Proteomes" id="UP001140949">
    <property type="component" value="Unassembled WGS sequence"/>
</dbReference>
<evidence type="ECO:0000313" key="11">
    <source>
        <dbReference type="Proteomes" id="UP001140949"/>
    </source>
</evidence>
<comment type="similarity">
    <text evidence="1 6">Belongs to the glycosyl hydrolase 17 family.</text>
</comment>
<keyword evidence="3" id="KW-0378">Hydrolase</keyword>
<dbReference type="InterPro" id="IPR012946">
    <property type="entry name" value="X8"/>
</dbReference>
<evidence type="ECO:0000256" key="4">
    <source>
        <dbReference type="ARBA" id="ARBA00023157"/>
    </source>
</evidence>
<feature type="domain" description="X8" evidence="9">
    <location>
        <begin position="365"/>
        <end position="450"/>
    </location>
</feature>
<evidence type="ECO:0000256" key="1">
    <source>
        <dbReference type="ARBA" id="ARBA00008773"/>
    </source>
</evidence>
<dbReference type="InterPro" id="IPR017853">
    <property type="entry name" value="GH"/>
</dbReference>
<keyword evidence="11" id="KW-1185">Reference proteome</keyword>
<gene>
    <name evidence="10" type="ORF">M6B38_382825</name>
</gene>
<sequence>MEMEQRPLLFFIVSAVTLLFCAAASAQSFIGVNYGQVADNLPPPDATARLLQSTSISKVPLYGADPAIIRSLANTGISITIGASNGDIPALAADPSAASGWVSANVLPFLPSSAISTVSVGNEIFQLADPSLSTQLLPAMQNLRSALAASPLSSSVKVSTVNTMAVLSQSEPPSSGAFHPELLPSLRGVLGFLNQTGSPFMINPYPFLRLQLRPPPGDPRLLPLPAQRRQARRQDRDHLHQHVRRAARRGQVRARGGRVRGDGDRGGGDRVALPGGRGRARRQRGEREGVQWQSGQAPAVEGRHALMPGKPVDTYIFALYDEDLKPGPTSERSFGLFRPDLTMTYDIGLTKSGSGSGQARNSSGAWCVPKEGATDEQLQADLDYACAQSVVDCGPIQPNGACYEPNTLRSHAAYAMNQLYQASGKNSEDCDFSQSATLTSENPSYDACVYPGGQ</sequence>
<feature type="compositionally biased region" description="Basic residues" evidence="7">
    <location>
        <begin position="241"/>
        <end position="258"/>
    </location>
</feature>
<dbReference type="SMART" id="SM00768">
    <property type="entry name" value="X8"/>
    <property type="match status" value="1"/>
</dbReference>
<accession>A0AAX6G7W5</accession>
<protein>
    <submittedName>
        <fullName evidence="10">Glucan endo-1,3-beta-glucosidase 7</fullName>
    </submittedName>
</protein>
<dbReference type="Gene3D" id="3.20.20.80">
    <property type="entry name" value="Glycosidases"/>
    <property type="match status" value="2"/>
</dbReference>
<evidence type="ECO:0000256" key="7">
    <source>
        <dbReference type="SAM" id="MobiDB-lite"/>
    </source>
</evidence>
<dbReference type="InterPro" id="IPR044965">
    <property type="entry name" value="Glyco_hydro_17_plant"/>
</dbReference>
<evidence type="ECO:0000256" key="5">
    <source>
        <dbReference type="ARBA" id="ARBA00023295"/>
    </source>
</evidence>
<feature type="region of interest" description="Disordered" evidence="7">
    <location>
        <begin position="232"/>
        <end position="298"/>
    </location>
</feature>
<evidence type="ECO:0000256" key="6">
    <source>
        <dbReference type="RuleBase" id="RU004335"/>
    </source>
</evidence>
<feature type="signal peptide" evidence="8">
    <location>
        <begin position="1"/>
        <end position="26"/>
    </location>
</feature>
<dbReference type="Pfam" id="PF07983">
    <property type="entry name" value="X8"/>
    <property type="match status" value="1"/>
</dbReference>